<dbReference type="EMBL" id="JASCXX010000026">
    <property type="protein sequence ID" value="MDI6450921.1"/>
    <property type="molecule type" value="Genomic_DNA"/>
</dbReference>
<evidence type="ECO:0000313" key="8">
    <source>
        <dbReference type="Proteomes" id="UP001431776"/>
    </source>
</evidence>
<dbReference type="SUPFAM" id="SSF49303">
    <property type="entry name" value="beta-Galactosidase/glucuronidase domain"/>
    <property type="match status" value="1"/>
</dbReference>
<feature type="region of interest" description="Disordered" evidence="4">
    <location>
        <begin position="658"/>
        <end position="683"/>
    </location>
</feature>
<evidence type="ECO:0000256" key="3">
    <source>
        <dbReference type="ARBA" id="ARBA00023295"/>
    </source>
</evidence>
<protein>
    <submittedName>
        <fullName evidence="7">Glycoside hydrolase family 2 TIM barrel-domain containing protein</fullName>
    </submittedName>
</protein>
<dbReference type="SUPFAM" id="SSF49785">
    <property type="entry name" value="Galactose-binding domain-like"/>
    <property type="match status" value="2"/>
</dbReference>
<dbReference type="Pfam" id="PF16355">
    <property type="entry name" value="DUF4982"/>
    <property type="match status" value="2"/>
</dbReference>
<evidence type="ECO:0000256" key="1">
    <source>
        <dbReference type="ARBA" id="ARBA00007401"/>
    </source>
</evidence>
<dbReference type="InterPro" id="IPR006102">
    <property type="entry name" value="Ig-like_GH2"/>
</dbReference>
<dbReference type="InterPro" id="IPR032311">
    <property type="entry name" value="DUF4982"/>
</dbReference>
<evidence type="ECO:0000256" key="5">
    <source>
        <dbReference type="SAM" id="SignalP"/>
    </source>
</evidence>
<dbReference type="InterPro" id="IPR051913">
    <property type="entry name" value="GH2_Domain-Containing"/>
</dbReference>
<evidence type="ECO:0000313" key="7">
    <source>
        <dbReference type="EMBL" id="MDI6450921.1"/>
    </source>
</evidence>
<dbReference type="Pfam" id="PF22666">
    <property type="entry name" value="Glyco_hydro_2_N2"/>
    <property type="match status" value="1"/>
</dbReference>
<dbReference type="PANTHER" id="PTHR42732">
    <property type="entry name" value="BETA-GALACTOSIDASE"/>
    <property type="match status" value="1"/>
</dbReference>
<proteinExistence type="inferred from homology"/>
<dbReference type="InterPro" id="IPR006101">
    <property type="entry name" value="Glyco_hydro_2"/>
</dbReference>
<dbReference type="SUPFAM" id="SSF51445">
    <property type="entry name" value="(Trans)glycosidases"/>
    <property type="match status" value="1"/>
</dbReference>
<keyword evidence="5" id="KW-0732">Signal</keyword>
<feature type="signal peptide" evidence="5">
    <location>
        <begin position="1"/>
        <end position="21"/>
    </location>
</feature>
<evidence type="ECO:0000256" key="2">
    <source>
        <dbReference type="ARBA" id="ARBA00022801"/>
    </source>
</evidence>
<dbReference type="Pfam" id="PF18565">
    <property type="entry name" value="Glyco_hydro2_C5"/>
    <property type="match status" value="1"/>
</dbReference>
<reference evidence="7" key="1">
    <citation type="submission" date="2023-05" db="EMBL/GenBank/DDBJ databases">
        <title>Anaerotaeda fermentans gen. nov., sp. nov., a novel anaerobic planctomycete of the new family within the order Sedimentisphaerales isolated from Taman Peninsula, Russia.</title>
        <authorList>
            <person name="Khomyakova M.A."/>
            <person name="Merkel A.Y."/>
            <person name="Slobodkin A.I."/>
        </authorList>
    </citation>
    <scope>NUCLEOTIDE SEQUENCE</scope>
    <source>
        <strain evidence="7">M17dextr</strain>
    </source>
</reference>
<keyword evidence="2 7" id="KW-0378">Hydrolase</keyword>
<dbReference type="RefSeq" id="WP_349246330.1">
    <property type="nucleotide sequence ID" value="NZ_JASCXX010000026.1"/>
</dbReference>
<dbReference type="Gene3D" id="2.60.40.10">
    <property type="entry name" value="Immunoglobulins"/>
    <property type="match status" value="3"/>
</dbReference>
<dbReference type="PROSITE" id="PS50022">
    <property type="entry name" value="FA58C_3"/>
    <property type="match status" value="1"/>
</dbReference>
<dbReference type="Pfam" id="PF00754">
    <property type="entry name" value="F5_F8_type_C"/>
    <property type="match status" value="1"/>
</dbReference>
<dbReference type="InterPro" id="IPR017853">
    <property type="entry name" value="GH"/>
</dbReference>
<keyword evidence="3" id="KW-0326">Glycosidase</keyword>
<dbReference type="InterPro" id="IPR013783">
    <property type="entry name" value="Ig-like_fold"/>
</dbReference>
<dbReference type="GO" id="GO:0004553">
    <property type="term" value="F:hydrolase activity, hydrolyzing O-glycosyl compounds"/>
    <property type="evidence" value="ECO:0007669"/>
    <property type="project" value="InterPro"/>
</dbReference>
<dbReference type="AlphaFoldDB" id="A0AAW6TYZ2"/>
<sequence length="946" mass="107221">MRRTLKINSIAIVMVAFLSVACGGAQRRTESFNADWRFAKGEQPEQVRQMNFDDSGWQAVRLPHDWAISGPFNPSENGYAGKLPWRGVGWYRKTFQLDAADQGRRVYFDFDGVMAFPKVYVNGQLAGEWDYGYMAFRVDATDHVKFGQTNVIAVQADTQRWGTRWYPGAGIYRKVTMTVCDPVHLARWGTFVTTPQVGDKATTVQVRSVVDNHRNVESTVTVEIVALDPKGRSVASGRKEIVVPAGDSAEIDQSFTVKNPQRWDVEHPHLYTARTILRTADGVADVEDTTFGIRTFRFTADDGFHLNGRRLQLYGVNLHHDHGPLGAAFYRRSMERQLEIMRDMGVNAIRTSHNPPAAELLDLCDRMGLVVFNEAFDKWDGTAGRVRGEPPLEEFGERQIRNMVMRDRNSPSVVVWSIGNEIGTDREGVTPERVRFMSDFVRKYDPTRPVTMGCHIPGMVDQPNFDALDLTGWNYDRRYARYRQKYPDKPIIYSESASTLSTRGFYTLPLPNRKNQYSDRFQVDSYDLNAADWSDIPDVEFKLMADDRFVAGEFVWTGFDYLGEPTPFSQEARSSYFGIVDLCGIPKDRFYLYRSYWRPETTTVHILPHWNWPDRVGQDVPVFVYTNGDSAELFLNGKSLGRRQKGVIPERPTNFACGKAATASSSQADRTPEKANDGSRDTRWTAASGEADQWWQVDLGQIESVKYLALEFEREEKLYGYEIKVSSDGSAWETIVTKPTSRQPRWGGPKRIFHDADVQARYVRIEFKETRENAWASLVAFAVYPEHCESDYYDITYAYRLRWNDVVYEPGELKAVAYKAGKKIGEAVMRTAGEPAAIRLTPDRTRLSATGEDLAYILVEALDAKGTLCPLADHLVHFEIDGPAEIAGVGNGNPLSLEPFQSDSRKLFYGKAMLILRTIEGQRGPIRVTARAAGLEDGRVRLRAVR</sequence>
<dbReference type="PRINTS" id="PR00132">
    <property type="entry name" value="GLHYDRLASE2"/>
</dbReference>
<feature type="chain" id="PRO_5043341812" evidence="5">
    <location>
        <begin position="22"/>
        <end position="946"/>
    </location>
</feature>
<feature type="compositionally biased region" description="Basic and acidic residues" evidence="4">
    <location>
        <begin position="670"/>
        <end position="683"/>
    </location>
</feature>
<keyword evidence="8" id="KW-1185">Reference proteome</keyword>
<dbReference type="InterPro" id="IPR036156">
    <property type="entry name" value="Beta-gal/glucu_dom_sf"/>
</dbReference>
<accession>A0AAW6TYZ2</accession>
<feature type="domain" description="F5/8 type C" evidence="6">
    <location>
        <begin position="635"/>
        <end position="788"/>
    </location>
</feature>
<dbReference type="InterPro" id="IPR000421">
    <property type="entry name" value="FA58C"/>
</dbReference>
<gene>
    <name evidence="7" type="ORF">QJ522_17810</name>
</gene>
<dbReference type="Pfam" id="PF00703">
    <property type="entry name" value="Glyco_hydro_2"/>
    <property type="match status" value="1"/>
</dbReference>
<dbReference type="InterPro" id="IPR008979">
    <property type="entry name" value="Galactose-bd-like_sf"/>
</dbReference>
<name>A0AAW6TYZ2_9BACT</name>
<dbReference type="InterPro" id="IPR054593">
    <property type="entry name" value="Beta-mannosidase-like_N2"/>
</dbReference>
<dbReference type="GO" id="GO:0005975">
    <property type="term" value="P:carbohydrate metabolic process"/>
    <property type="evidence" value="ECO:0007669"/>
    <property type="project" value="InterPro"/>
</dbReference>
<comment type="similarity">
    <text evidence="1">Belongs to the glycosyl hydrolase 2 family.</text>
</comment>
<comment type="caution">
    <text evidence="7">The sequence shown here is derived from an EMBL/GenBank/DDBJ whole genome shotgun (WGS) entry which is preliminary data.</text>
</comment>
<dbReference type="Proteomes" id="UP001431776">
    <property type="component" value="Unassembled WGS sequence"/>
</dbReference>
<dbReference type="Gene3D" id="2.60.120.260">
    <property type="entry name" value="Galactose-binding domain-like"/>
    <property type="match status" value="2"/>
</dbReference>
<dbReference type="InterPro" id="IPR006103">
    <property type="entry name" value="Glyco_hydro_2_cat"/>
</dbReference>
<dbReference type="PANTHER" id="PTHR42732:SF1">
    <property type="entry name" value="BETA-MANNOSIDASE"/>
    <property type="match status" value="1"/>
</dbReference>
<evidence type="ECO:0000259" key="6">
    <source>
        <dbReference type="PROSITE" id="PS50022"/>
    </source>
</evidence>
<evidence type="ECO:0000256" key="4">
    <source>
        <dbReference type="SAM" id="MobiDB-lite"/>
    </source>
</evidence>
<organism evidence="7 8">
    <name type="scientific">Anaerobaca lacustris</name>
    <dbReference type="NCBI Taxonomy" id="3044600"/>
    <lineage>
        <taxon>Bacteria</taxon>
        <taxon>Pseudomonadati</taxon>
        <taxon>Planctomycetota</taxon>
        <taxon>Phycisphaerae</taxon>
        <taxon>Sedimentisphaerales</taxon>
        <taxon>Anaerobacaceae</taxon>
        <taxon>Anaerobaca</taxon>
    </lineage>
</organism>
<dbReference type="Pfam" id="PF02836">
    <property type="entry name" value="Glyco_hydro_2_C"/>
    <property type="match status" value="1"/>
</dbReference>
<dbReference type="Gene3D" id="3.20.20.80">
    <property type="entry name" value="Glycosidases"/>
    <property type="match status" value="1"/>
</dbReference>
<dbReference type="PROSITE" id="PS51257">
    <property type="entry name" value="PROKAR_LIPOPROTEIN"/>
    <property type="match status" value="1"/>
</dbReference>
<dbReference type="InterPro" id="IPR040605">
    <property type="entry name" value="Glyco_hydro2_dom5"/>
</dbReference>